<dbReference type="Proteomes" id="UP000294796">
    <property type="component" value="Unassembled WGS sequence"/>
</dbReference>
<dbReference type="EMBL" id="SMTF01000005">
    <property type="protein sequence ID" value="TDK24360.1"/>
    <property type="molecule type" value="Genomic_DNA"/>
</dbReference>
<keyword evidence="2" id="KW-0732">Signal</keyword>
<sequence length="481" mass="52036">MPGKHDNRWRSRALIALLCVCACATSAAHAQRACARTVLESLGWQFTVDQAIDAPRIEAGLPCERADLDAARGAGDLRAVLPAGFGGAAAEAWYRALLDHPATACAYAFELGTATRRAVDRLVANDGYRFSALQLGWIGFGAGGSARAGWRPIASFGRGYVPRDGNWRAIEGFYTGHVRAECGVGRQVAQYAAQAELYGSEGFDAAFAADEIVIGRWHVLNTGNGILQGASAGDYVRDGEARKASSLGRQAFVGVPGYIEHVFARHALDDINNQAQNFVVYDVDAAAASSLREAGGFAAYNDKARLLWQLSQAFPQARPHAFFERLLVARDERLHEALDAGQRDLLARMAAVLDDPFFSGFRIYVHRQGVQSVGYHFVRMLDRNPRTPFHIAFALHNVHTTLRQRYMAHRLAGCDGATPPATVRMRGQDDVRVAVIRPGRPSPSIPTNKEQAHVASLDTGRQPAPGGRVADGDGRVQPPGS</sequence>
<organism evidence="3 4">
    <name type="scientific">Luteimonas aestuarii</name>
    <dbReference type="NCBI Taxonomy" id="453837"/>
    <lineage>
        <taxon>Bacteria</taxon>
        <taxon>Pseudomonadati</taxon>
        <taxon>Pseudomonadota</taxon>
        <taxon>Gammaproteobacteria</taxon>
        <taxon>Lysobacterales</taxon>
        <taxon>Lysobacteraceae</taxon>
        <taxon>Luteimonas</taxon>
    </lineage>
</organism>
<dbReference type="OrthoDB" id="6050201at2"/>
<comment type="caution">
    <text evidence="3">The sequence shown here is derived from an EMBL/GenBank/DDBJ whole genome shotgun (WGS) entry which is preliminary data.</text>
</comment>
<keyword evidence="4" id="KW-1185">Reference proteome</keyword>
<reference evidence="3 4" key="1">
    <citation type="submission" date="2019-03" db="EMBL/GenBank/DDBJ databases">
        <title>Luteimonas zhaokaii sp.nov., isolated from the rectal contents of Plateau pika in Yushu, Qinghai Province, China.</title>
        <authorList>
            <person name="Zhang G."/>
        </authorList>
    </citation>
    <scope>NUCLEOTIDE SEQUENCE [LARGE SCALE GENOMIC DNA]</scope>
    <source>
        <strain evidence="3 4">B9</strain>
    </source>
</reference>
<proteinExistence type="predicted"/>
<accession>A0A4R5TTM0</accession>
<dbReference type="RefSeq" id="WP_133321693.1">
    <property type="nucleotide sequence ID" value="NZ_SMTF01000005.1"/>
</dbReference>
<dbReference type="AlphaFoldDB" id="A0A4R5TTM0"/>
<evidence type="ECO:0000313" key="4">
    <source>
        <dbReference type="Proteomes" id="UP000294796"/>
    </source>
</evidence>
<feature type="signal peptide" evidence="2">
    <location>
        <begin position="1"/>
        <end position="30"/>
    </location>
</feature>
<evidence type="ECO:0000313" key="3">
    <source>
        <dbReference type="EMBL" id="TDK24360.1"/>
    </source>
</evidence>
<protein>
    <submittedName>
        <fullName evidence="3">Uncharacterized protein</fullName>
    </submittedName>
</protein>
<feature type="region of interest" description="Disordered" evidence="1">
    <location>
        <begin position="438"/>
        <end position="481"/>
    </location>
</feature>
<evidence type="ECO:0000256" key="2">
    <source>
        <dbReference type="SAM" id="SignalP"/>
    </source>
</evidence>
<feature type="chain" id="PRO_5020515860" evidence="2">
    <location>
        <begin position="31"/>
        <end position="481"/>
    </location>
</feature>
<name>A0A4R5TTM0_9GAMM</name>
<evidence type="ECO:0000256" key="1">
    <source>
        <dbReference type="SAM" id="MobiDB-lite"/>
    </source>
</evidence>
<gene>
    <name evidence="3" type="ORF">E2F46_08735</name>
</gene>